<dbReference type="RefSeq" id="WP_096798898.1">
    <property type="nucleotide sequence ID" value="NZ_CP023564.1"/>
</dbReference>
<dbReference type="OrthoDB" id="5242900at2"/>
<proteinExistence type="inferred from homology"/>
<gene>
    <name evidence="3" type="ORF">CFK41_06350</name>
</gene>
<reference evidence="3 4" key="1">
    <citation type="journal article" date="2014" name="Int. J. Syst. Evol. Microbiol.">
        <title>Brachybacterium ginsengisoli sp. nov., isolated from soil of a ginseng field.</title>
        <authorList>
            <person name="Hoang V.A."/>
            <person name="Kim Y.J."/>
            <person name="Nguyen N.L."/>
            <person name="Yang D.C."/>
        </authorList>
    </citation>
    <scope>NUCLEOTIDE SEQUENCE [LARGE SCALE GENOMIC DNA]</scope>
    <source>
        <strain evidence="3 4">DCY80</strain>
    </source>
</reference>
<dbReference type="InterPro" id="IPR029057">
    <property type="entry name" value="PRTase-like"/>
</dbReference>
<dbReference type="InterPro" id="IPR051910">
    <property type="entry name" value="ComF/GntX_DNA_util-trans"/>
</dbReference>
<keyword evidence="4" id="KW-1185">Reference proteome</keyword>
<comment type="similarity">
    <text evidence="1">Belongs to the ComF/GntX family.</text>
</comment>
<dbReference type="PANTHER" id="PTHR47505:SF1">
    <property type="entry name" value="DNA UTILIZATION PROTEIN YHGH"/>
    <property type="match status" value="1"/>
</dbReference>
<evidence type="ECO:0000256" key="1">
    <source>
        <dbReference type="ARBA" id="ARBA00008007"/>
    </source>
</evidence>
<dbReference type="GO" id="GO:0016757">
    <property type="term" value="F:glycosyltransferase activity"/>
    <property type="evidence" value="ECO:0007669"/>
    <property type="project" value="UniProtKB-KW"/>
</dbReference>
<evidence type="ECO:0000259" key="2">
    <source>
        <dbReference type="Pfam" id="PF00156"/>
    </source>
</evidence>
<accession>A0A291GW43</accession>
<dbReference type="EMBL" id="CP023564">
    <property type="protein sequence ID" value="ATG54430.1"/>
    <property type="molecule type" value="Genomic_DNA"/>
</dbReference>
<feature type="domain" description="Phosphoribosyltransferase" evidence="2">
    <location>
        <begin position="207"/>
        <end position="250"/>
    </location>
</feature>
<dbReference type="KEGG" id="bgg:CFK41_06350"/>
<dbReference type="InterPro" id="IPR000836">
    <property type="entry name" value="PRTase_dom"/>
</dbReference>
<evidence type="ECO:0000313" key="4">
    <source>
        <dbReference type="Proteomes" id="UP000217889"/>
    </source>
</evidence>
<sequence>MEIDGGWIAPLREVVAQTCALVAPRQCPCGDEGAWLCRDCAGLLEVAPCRVESSCDALQVLSAARVREELHGDVLLPAGVDHTPLLPVLALGEYGGNLQRLVLAWKNGGMMHLGARLGPALAPAVRELADAAGVGDPGLVPVPSRRGARLRRGEDHTSELVRSIVRAGAGRALLLPARPTTSQDGQGARQRRTRRIRLDGRRARAAGRRRQQVIIVDDVVTTGATLRGMHDALTAAGMEVLGAVVVAAARIPSPEAAPHRSG</sequence>
<organism evidence="3 4">
    <name type="scientific">Brachybacterium ginsengisoli</name>
    <dbReference type="NCBI Taxonomy" id="1331682"/>
    <lineage>
        <taxon>Bacteria</taxon>
        <taxon>Bacillati</taxon>
        <taxon>Actinomycetota</taxon>
        <taxon>Actinomycetes</taxon>
        <taxon>Micrococcales</taxon>
        <taxon>Dermabacteraceae</taxon>
        <taxon>Brachybacterium</taxon>
    </lineage>
</organism>
<name>A0A291GW43_9MICO</name>
<keyword evidence="3" id="KW-0808">Transferase</keyword>
<dbReference type="PANTHER" id="PTHR47505">
    <property type="entry name" value="DNA UTILIZATION PROTEIN YHGH"/>
    <property type="match status" value="1"/>
</dbReference>
<dbReference type="Pfam" id="PF00156">
    <property type="entry name" value="Pribosyltran"/>
    <property type="match status" value="1"/>
</dbReference>
<dbReference type="Gene3D" id="3.40.50.2020">
    <property type="match status" value="1"/>
</dbReference>
<dbReference type="CDD" id="cd06223">
    <property type="entry name" value="PRTases_typeI"/>
    <property type="match status" value="1"/>
</dbReference>
<protein>
    <submittedName>
        <fullName evidence="3">Amidophosphoribosyltransferase</fullName>
    </submittedName>
</protein>
<keyword evidence="3" id="KW-0328">Glycosyltransferase</keyword>
<dbReference type="SUPFAM" id="SSF53271">
    <property type="entry name" value="PRTase-like"/>
    <property type="match status" value="1"/>
</dbReference>
<dbReference type="AlphaFoldDB" id="A0A291GW43"/>
<evidence type="ECO:0000313" key="3">
    <source>
        <dbReference type="EMBL" id="ATG54430.1"/>
    </source>
</evidence>
<dbReference type="Proteomes" id="UP000217889">
    <property type="component" value="Chromosome"/>
</dbReference>